<comment type="caution">
    <text evidence="18">Lacks conserved residue(s) required for the propagation of feature annotation.</text>
</comment>
<feature type="binding site" evidence="17">
    <location>
        <position position="344"/>
    </location>
    <ligand>
        <name>(6S)-NADPHX</name>
        <dbReference type="ChEBI" id="CHEBI:64076"/>
    </ligand>
</feature>
<dbReference type="PANTHER" id="PTHR12592">
    <property type="entry name" value="ATP-DEPENDENT (S)-NAD(P)H-HYDRATE DEHYDRATASE FAMILY MEMBER"/>
    <property type="match status" value="1"/>
</dbReference>
<evidence type="ECO:0000256" key="3">
    <source>
        <dbReference type="ARBA" id="ARBA00006001"/>
    </source>
</evidence>
<feature type="binding site" evidence="18">
    <location>
        <position position="184"/>
    </location>
    <ligand>
        <name>(6S)-NADPHX</name>
        <dbReference type="ChEBI" id="CHEBI:64076"/>
    </ligand>
</feature>
<keyword evidence="10 17" id="KW-0520">NAD</keyword>
<protein>
    <recommendedName>
        <fullName evidence="19">Bifunctional NAD(P)H-hydrate repair enzyme</fullName>
    </recommendedName>
    <alternativeName>
        <fullName evidence="19">Nicotinamide nucleotide repair protein</fullName>
    </alternativeName>
    <domain>
        <recommendedName>
            <fullName evidence="19">ADP-dependent (S)-NAD(P)H-hydrate dehydratase</fullName>
            <ecNumber evidence="19">4.2.1.136</ecNumber>
        </recommendedName>
        <alternativeName>
            <fullName evidence="19">ADP-dependent NAD(P)HX dehydratase</fullName>
        </alternativeName>
    </domain>
    <domain>
        <recommendedName>
            <fullName evidence="19">NAD(P)H-hydrate epimerase</fullName>
            <ecNumber evidence="19">5.1.99.6</ecNumber>
        </recommendedName>
    </domain>
</protein>
<dbReference type="Pfam" id="PF01256">
    <property type="entry name" value="Carb_kinase"/>
    <property type="match status" value="1"/>
</dbReference>
<name>A0ABU9C338_9BURK</name>
<feature type="binding site" evidence="17">
    <location>
        <begin position="435"/>
        <end position="439"/>
    </location>
    <ligand>
        <name>AMP</name>
        <dbReference type="ChEBI" id="CHEBI:456215"/>
    </ligand>
</feature>
<evidence type="ECO:0000256" key="14">
    <source>
        <dbReference type="ARBA" id="ARBA00025153"/>
    </source>
</evidence>
<dbReference type="Gene3D" id="3.40.1190.20">
    <property type="match status" value="1"/>
</dbReference>
<gene>
    <name evidence="18" type="primary">nnrE</name>
    <name evidence="17" type="synonym">nnrD</name>
    <name evidence="22" type="ORF">AACH00_06790</name>
</gene>
<evidence type="ECO:0000256" key="9">
    <source>
        <dbReference type="ARBA" id="ARBA00022958"/>
    </source>
</evidence>
<accession>A0ABU9C338</accession>
<dbReference type="CDD" id="cd01171">
    <property type="entry name" value="YXKO-related"/>
    <property type="match status" value="1"/>
</dbReference>
<comment type="similarity">
    <text evidence="3 19">In the N-terminal section; belongs to the NnrE/AIBP family.</text>
</comment>
<keyword evidence="6 17" id="KW-0547">Nucleotide-binding</keyword>
<comment type="function">
    <text evidence="18">Catalyzes the epimerization of the S- and R-forms of NAD(P)HX, a damaged form of NAD(P)H that is a result of enzymatic or heat-dependent hydration. This is a prerequisite for the S-specific NAD(P)H-hydrate dehydratase to allow the repair of both epimers of NAD(P)HX.</text>
</comment>
<feature type="binding site" evidence="17">
    <location>
        <position position="465"/>
    </location>
    <ligand>
        <name>(6S)-NADPHX</name>
        <dbReference type="ChEBI" id="CHEBI:64076"/>
    </ligand>
</feature>
<evidence type="ECO:0000256" key="8">
    <source>
        <dbReference type="ARBA" id="ARBA00022857"/>
    </source>
</evidence>
<dbReference type="SUPFAM" id="SSF53613">
    <property type="entry name" value="Ribokinase-like"/>
    <property type="match status" value="1"/>
</dbReference>
<evidence type="ECO:0000313" key="23">
    <source>
        <dbReference type="Proteomes" id="UP001379945"/>
    </source>
</evidence>
<comment type="similarity">
    <text evidence="17">Belongs to the NnrD/CARKD family.</text>
</comment>
<dbReference type="InterPro" id="IPR004443">
    <property type="entry name" value="YjeF_N_dom"/>
</dbReference>
<dbReference type="InterPro" id="IPR036652">
    <property type="entry name" value="YjeF_N_dom_sf"/>
</dbReference>
<evidence type="ECO:0000256" key="10">
    <source>
        <dbReference type="ARBA" id="ARBA00023027"/>
    </source>
</evidence>
<evidence type="ECO:0000256" key="1">
    <source>
        <dbReference type="ARBA" id="ARBA00000013"/>
    </source>
</evidence>
<comment type="similarity">
    <text evidence="4 19">In the C-terminal section; belongs to the NnrD/CARKD family.</text>
</comment>
<comment type="catalytic activity">
    <reaction evidence="16 17 19">
        <text>(6S)-NADPHX + ADP = AMP + phosphate + NADPH + H(+)</text>
        <dbReference type="Rhea" id="RHEA:32235"/>
        <dbReference type="ChEBI" id="CHEBI:15378"/>
        <dbReference type="ChEBI" id="CHEBI:43474"/>
        <dbReference type="ChEBI" id="CHEBI:57783"/>
        <dbReference type="ChEBI" id="CHEBI:64076"/>
        <dbReference type="ChEBI" id="CHEBI:456215"/>
        <dbReference type="ChEBI" id="CHEBI:456216"/>
        <dbReference type="EC" id="4.2.1.136"/>
    </reaction>
</comment>
<comment type="similarity">
    <text evidence="18">Belongs to the NnrE/AIBP family.</text>
</comment>
<dbReference type="InterPro" id="IPR029056">
    <property type="entry name" value="Ribokinase-like"/>
</dbReference>
<evidence type="ECO:0000256" key="16">
    <source>
        <dbReference type="ARBA" id="ARBA00049209"/>
    </source>
</evidence>
<evidence type="ECO:0000256" key="18">
    <source>
        <dbReference type="HAMAP-Rule" id="MF_01966"/>
    </source>
</evidence>
<evidence type="ECO:0000256" key="6">
    <source>
        <dbReference type="ARBA" id="ARBA00022741"/>
    </source>
</evidence>
<dbReference type="Pfam" id="PF03853">
    <property type="entry name" value="YjeF_N"/>
    <property type="match status" value="1"/>
</dbReference>
<evidence type="ECO:0000256" key="17">
    <source>
        <dbReference type="HAMAP-Rule" id="MF_01965"/>
    </source>
</evidence>
<dbReference type="NCBIfam" id="TIGR00196">
    <property type="entry name" value="yjeF_cterm"/>
    <property type="match status" value="1"/>
</dbReference>
<comment type="cofactor">
    <cofactor evidence="18 19">
        <name>K(+)</name>
        <dbReference type="ChEBI" id="CHEBI:29103"/>
    </cofactor>
    <text evidence="18 19">Binds 1 potassium ion per subunit.</text>
</comment>
<feature type="binding site" evidence="18">
    <location>
        <position position="148"/>
    </location>
    <ligand>
        <name>K(+)</name>
        <dbReference type="ChEBI" id="CHEBI:29103"/>
    </ligand>
</feature>
<dbReference type="PROSITE" id="PS51383">
    <property type="entry name" value="YJEF_C_3"/>
    <property type="match status" value="1"/>
</dbReference>
<dbReference type="PIRSF" id="PIRSF017184">
    <property type="entry name" value="Nnr"/>
    <property type="match status" value="1"/>
</dbReference>
<evidence type="ECO:0000256" key="19">
    <source>
        <dbReference type="PIRNR" id="PIRNR017184"/>
    </source>
</evidence>
<evidence type="ECO:0000259" key="21">
    <source>
        <dbReference type="PROSITE" id="PS51385"/>
    </source>
</evidence>
<proteinExistence type="inferred from homology"/>
<reference evidence="22 23" key="1">
    <citation type="submission" date="2024-04" db="EMBL/GenBank/DDBJ databases">
        <title>Novel species of the genus Ideonella isolated from streams.</title>
        <authorList>
            <person name="Lu H."/>
        </authorList>
    </citation>
    <scope>NUCLEOTIDE SEQUENCE [LARGE SCALE GENOMIC DNA]</scope>
    <source>
        <strain evidence="22 23">LYT19W</strain>
    </source>
</reference>
<comment type="caution">
    <text evidence="22">The sequence shown here is derived from an EMBL/GenBank/DDBJ whole genome shotgun (WGS) entry which is preliminary data.</text>
</comment>
<dbReference type="PROSITE" id="PS51385">
    <property type="entry name" value="YJEF_N"/>
    <property type="match status" value="1"/>
</dbReference>
<feature type="binding site" evidence="17">
    <location>
        <position position="398"/>
    </location>
    <ligand>
        <name>(6S)-NADPHX</name>
        <dbReference type="ChEBI" id="CHEBI:64076"/>
    </ligand>
</feature>
<evidence type="ECO:0000256" key="11">
    <source>
        <dbReference type="ARBA" id="ARBA00023235"/>
    </source>
</evidence>
<sequence>MSPLPCAQSGATVPNVAASIGRITRLDGSSGAALYSNASARVVESLALAASPPFALMQRAGLAVARLGQALAPHGRRAWIAVGPGNNGGDGLVAAAALRQAGWHVQITTCGAGTNRPPDALRAWQLWQDGGGGATELADVEQAELAIDALLGLGQHRAPEGEMAACVARLNDFQRAGVPVLAVDQPTGLLGDTGQPLGHSVVVATHTLALLTARPGLFTGDGRDLAGHIWLADLACDPSATPPSATLSSADDARRGLPMRQHQQHKGSFGDLWVLGGARGMGGAAHLASRAALAAGAGRVYVSELGADGQAPADPCWPELMQRDAHAWCAPGVLERITLVCGCGGGEAVAAELPAAIARAARLVLDADGLNAVAADPTLMRALAARRDQALSTVLTPHPLEAARLLGCSTAEVQADRLAAAQTLAHKTQAVVVLKGSGTIVASPDNVPAINPTGNARLATPGSGDVLAGWLGGLWSSQAAPPTASAHQTARQAALSAVWLHGRAAEVAPGDPGLPLPAHELIQALQRASHLTRQSAR</sequence>
<dbReference type="EMBL" id="JBBUTI010000004">
    <property type="protein sequence ID" value="MEK8046041.1"/>
    <property type="molecule type" value="Genomic_DNA"/>
</dbReference>
<keyword evidence="5 18" id="KW-0479">Metal-binding</keyword>
<comment type="function">
    <text evidence="14 19">Bifunctional enzyme that catalyzes the epimerization of the S- and R-forms of NAD(P)HX and the dehydration of the S-form of NAD(P)HX at the expense of ADP, which is converted to AMP. This allows the repair of both epimers of NAD(P)HX, a damaged form of NAD(P)H that is a result of enzymatic or heat-dependent hydration.</text>
</comment>
<keyword evidence="11 18" id="KW-0413">Isomerase</keyword>
<dbReference type="PANTHER" id="PTHR12592:SF0">
    <property type="entry name" value="ATP-DEPENDENT (S)-NAD(P)H-HYDRATE DEHYDRATASE"/>
    <property type="match status" value="1"/>
</dbReference>
<dbReference type="EC" id="4.2.1.136" evidence="19"/>
<feature type="domain" description="YjeF C-terminal" evidence="20">
    <location>
        <begin position="249"/>
        <end position="532"/>
    </location>
</feature>
<evidence type="ECO:0000259" key="20">
    <source>
        <dbReference type="PROSITE" id="PS51383"/>
    </source>
</evidence>
<feature type="binding site" evidence="17">
    <location>
        <position position="284"/>
    </location>
    <ligand>
        <name>(6S)-NADPHX</name>
        <dbReference type="ChEBI" id="CHEBI:64076"/>
    </ligand>
</feature>
<feature type="binding site" evidence="17">
    <location>
        <position position="464"/>
    </location>
    <ligand>
        <name>AMP</name>
        <dbReference type="ChEBI" id="CHEBI:456215"/>
    </ligand>
</feature>
<feature type="binding site" evidence="18">
    <location>
        <begin position="86"/>
        <end position="90"/>
    </location>
    <ligand>
        <name>(6S)-NADPHX</name>
        <dbReference type="ChEBI" id="CHEBI:64076"/>
    </ligand>
</feature>
<dbReference type="Proteomes" id="UP001379945">
    <property type="component" value="Unassembled WGS sequence"/>
</dbReference>
<evidence type="ECO:0000256" key="4">
    <source>
        <dbReference type="ARBA" id="ARBA00009524"/>
    </source>
</evidence>
<keyword evidence="8 17" id="KW-0521">NADP</keyword>
<comment type="function">
    <text evidence="17">Catalyzes the dehydration of the S-form of NAD(P)HX at the expense of ADP, which is converted to AMP. Together with NAD(P)HX epimerase, which catalyzes the epimerization of the S- and R-forms, the enzyme allows the repair of both epimers of NAD(P)HX, a damaged form of NAD(P)H that is a result of enzymatic or heat-dependent hydration.</text>
</comment>
<evidence type="ECO:0000256" key="13">
    <source>
        <dbReference type="ARBA" id="ARBA00023268"/>
    </source>
</evidence>
<dbReference type="HAMAP" id="MF_01966">
    <property type="entry name" value="NADHX_epimerase"/>
    <property type="match status" value="1"/>
</dbReference>
<comment type="catalytic activity">
    <reaction evidence="2 18 19">
        <text>(6R)-NADPHX = (6S)-NADPHX</text>
        <dbReference type="Rhea" id="RHEA:32227"/>
        <dbReference type="ChEBI" id="CHEBI:64076"/>
        <dbReference type="ChEBI" id="CHEBI:64077"/>
        <dbReference type="EC" id="5.1.99.6"/>
    </reaction>
</comment>
<dbReference type="InterPro" id="IPR000631">
    <property type="entry name" value="CARKD"/>
</dbReference>
<dbReference type="SUPFAM" id="SSF64153">
    <property type="entry name" value="YjeF N-terminal domain-like"/>
    <property type="match status" value="1"/>
</dbReference>
<comment type="cofactor">
    <cofactor evidence="17">
        <name>Mg(2+)</name>
        <dbReference type="ChEBI" id="CHEBI:18420"/>
    </cofactor>
</comment>
<keyword evidence="12 17" id="KW-0456">Lyase</keyword>
<evidence type="ECO:0000256" key="5">
    <source>
        <dbReference type="ARBA" id="ARBA00022723"/>
    </source>
</evidence>
<dbReference type="HAMAP" id="MF_01965">
    <property type="entry name" value="NADHX_dehydratase"/>
    <property type="match status" value="1"/>
</dbReference>
<dbReference type="Gene3D" id="3.40.50.10260">
    <property type="entry name" value="YjeF N-terminal domain"/>
    <property type="match status" value="1"/>
</dbReference>
<feature type="domain" description="YjeF N-terminal" evidence="21">
    <location>
        <begin position="40"/>
        <end position="242"/>
    </location>
</feature>
<keyword evidence="7 17" id="KW-0067">ATP-binding</keyword>
<evidence type="ECO:0000256" key="12">
    <source>
        <dbReference type="ARBA" id="ARBA00023239"/>
    </source>
</evidence>
<dbReference type="RefSeq" id="WP_341398323.1">
    <property type="nucleotide sequence ID" value="NZ_JBBUTI010000004.1"/>
</dbReference>
<feature type="binding site" evidence="18">
    <location>
        <position position="187"/>
    </location>
    <ligand>
        <name>K(+)</name>
        <dbReference type="ChEBI" id="CHEBI:29103"/>
    </ligand>
</feature>
<dbReference type="EC" id="5.1.99.6" evidence="19"/>
<organism evidence="22 23">
    <name type="scientific">Ideonella margarita</name>
    <dbReference type="NCBI Taxonomy" id="2984191"/>
    <lineage>
        <taxon>Bacteria</taxon>
        <taxon>Pseudomonadati</taxon>
        <taxon>Pseudomonadota</taxon>
        <taxon>Betaproteobacteria</taxon>
        <taxon>Burkholderiales</taxon>
        <taxon>Sphaerotilaceae</taxon>
        <taxon>Ideonella</taxon>
    </lineage>
</organism>
<evidence type="ECO:0000256" key="15">
    <source>
        <dbReference type="ARBA" id="ARBA00048238"/>
    </source>
</evidence>
<evidence type="ECO:0000313" key="22">
    <source>
        <dbReference type="EMBL" id="MEK8046041.1"/>
    </source>
</evidence>
<comment type="catalytic activity">
    <reaction evidence="15 17 19">
        <text>(6S)-NADHX + ADP = AMP + phosphate + NADH + H(+)</text>
        <dbReference type="Rhea" id="RHEA:32223"/>
        <dbReference type="ChEBI" id="CHEBI:15378"/>
        <dbReference type="ChEBI" id="CHEBI:43474"/>
        <dbReference type="ChEBI" id="CHEBI:57945"/>
        <dbReference type="ChEBI" id="CHEBI:64074"/>
        <dbReference type="ChEBI" id="CHEBI:456215"/>
        <dbReference type="ChEBI" id="CHEBI:456216"/>
        <dbReference type="EC" id="4.2.1.136"/>
    </reaction>
</comment>
<keyword evidence="23" id="KW-1185">Reference proteome</keyword>
<feature type="binding site" evidence="18">
    <location>
        <position position="87"/>
    </location>
    <ligand>
        <name>K(+)</name>
        <dbReference type="ChEBI" id="CHEBI:29103"/>
    </ligand>
</feature>
<dbReference type="InterPro" id="IPR030677">
    <property type="entry name" value="Nnr"/>
</dbReference>
<comment type="catalytic activity">
    <reaction evidence="1 18 19">
        <text>(6R)-NADHX = (6S)-NADHX</text>
        <dbReference type="Rhea" id="RHEA:32215"/>
        <dbReference type="ChEBI" id="CHEBI:64074"/>
        <dbReference type="ChEBI" id="CHEBI:64075"/>
        <dbReference type="EC" id="5.1.99.6"/>
    </reaction>
</comment>
<comment type="subunit">
    <text evidence="17">Homotetramer.</text>
</comment>
<feature type="binding site" evidence="18">
    <location>
        <begin position="152"/>
        <end position="158"/>
    </location>
    <ligand>
        <name>(6S)-NADPHX</name>
        <dbReference type="ChEBI" id="CHEBI:64076"/>
    </ligand>
</feature>
<evidence type="ECO:0000256" key="2">
    <source>
        <dbReference type="ARBA" id="ARBA00000909"/>
    </source>
</evidence>
<keyword evidence="13" id="KW-0511">Multifunctional enzyme</keyword>
<keyword evidence="9 18" id="KW-0630">Potassium</keyword>
<evidence type="ECO:0000256" key="7">
    <source>
        <dbReference type="ARBA" id="ARBA00022840"/>
    </source>
</evidence>